<evidence type="ECO:0000313" key="1">
    <source>
        <dbReference type="EMBL" id="GIZ00455.1"/>
    </source>
</evidence>
<keyword evidence="2" id="KW-1185">Reference proteome</keyword>
<comment type="caution">
    <text evidence="1">The sequence shown here is derived from an EMBL/GenBank/DDBJ whole genome shotgun (WGS) entry which is preliminary data.</text>
</comment>
<accession>A0AAV4Y242</accession>
<name>A0AAV4Y242_CAEEX</name>
<protein>
    <submittedName>
        <fullName evidence="1">Uncharacterized protein</fullName>
    </submittedName>
</protein>
<proteinExistence type="predicted"/>
<sequence>MKTGLDNKPNRTSMKCKTFAESVPNVTCVIENKYISTEKSPVVSTEERLESDFKNTLNCNNNILNKENSFKNVDQKCFNSFRDQFADPVDKDTSKMTDSESCMAIDKCTNLIEDPKSTDILVQPLNDNSDLNSLCEDFKTIEELESGYNDHISDIYENIELECILQNVQKCNNFENLTVNEFCNLPEVKCLFIHLTTKYNFNSSPTLVPKENCILKNETNLLMRCIKDYVDPLLHQMLSSKALQSRKLFSGSVIKFAKRKMSIGEYSVIAELFKKREYLELPPIIAKLGNLALLVIFHKYRKREAANFINNP</sequence>
<evidence type="ECO:0000313" key="2">
    <source>
        <dbReference type="Proteomes" id="UP001054945"/>
    </source>
</evidence>
<gene>
    <name evidence="1" type="ORF">CEXT_456561</name>
</gene>
<dbReference type="EMBL" id="BPLR01001155">
    <property type="protein sequence ID" value="GIZ00455.1"/>
    <property type="molecule type" value="Genomic_DNA"/>
</dbReference>
<organism evidence="1 2">
    <name type="scientific">Caerostris extrusa</name>
    <name type="common">Bark spider</name>
    <name type="synonym">Caerostris bankana</name>
    <dbReference type="NCBI Taxonomy" id="172846"/>
    <lineage>
        <taxon>Eukaryota</taxon>
        <taxon>Metazoa</taxon>
        <taxon>Ecdysozoa</taxon>
        <taxon>Arthropoda</taxon>
        <taxon>Chelicerata</taxon>
        <taxon>Arachnida</taxon>
        <taxon>Araneae</taxon>
        <taxon>Araneomorphae</taxon>
        <taxon>Entelegynae</taxon>
        <taxon>Araneoidea</taxon>
        <taxon>Araneidae</taxon>
        <taxon>Caerostris</taxon>
    </lineage>
</organism>
<dbReference type="AlphaFoldDB" id="A0AAV4Y242"/>
<dbReference type="Proteomes" id="UP001054945">
    <property type="component" value="Unassembled WGS sequence"/>
</dbReference>
<reference evidence="1 2" key="1">
    <citation type="submission" date="2021-06" db="EMBL/GenBank/DDBJ databases">
        <title>Caerostris extrusa draft genome.</title>
        <authorList>
            <person name="Kono N."/>
            <person name="Arakawa K."/>
        </authorList>
    </citation>
    <scope>NUCLEOTIDE SEQUENCE [LARGE SCALE GENOMIC DNA]</scope>
</reference>